<keyword evidence="1" id="KW-0863">Zinc-finger</keyword>
<feature type="region of interest" description="Disordered" evidence="2">
    <location>
        <begin position="249"/>
        <end position="269"/>
    </location>
</feature>
<dbReference type="EMBL" id="BTGD01000001">
    <property type="protein sequence ID" value="GMM54323.1"/>
    <property type="molecule type" value="Genomic_DNA"/>
</dbReference>
<feature type="compositionally biased region" description="Polar residues" evidence="2">
    <location>
        <begin position="249"/>
        <end position="258"/>
    </location>
</feature>
<comment type="caution">
    <text evidence="4">The sequence shown here is derived from an EMBL/GenBank/DDBJ whole genome shotgun (WGS) entry which is preliminary data.</text>
</comment>
<accession>A0AAV5RSV0</accession>
<name>A0AAV5RSV0_MAUHU</name>
<dbReference type="SUPFAM" id="SSF57756">
    <property type="entry name" value="Retrovirus zinc finger-like domains"/>
    <property type="match status" value="1"/>
</dbReference>
<dbReference type="AlphaFoldDB" id="A0AAV5RSV0"/>
<keyword evidence="1" id="KW-0479">Metal-binding</keyword>
<dbReference type="InterPro" id="IPR036875">
    <property type="entry name" value="Znf_CCHC_sf"/>
</dbReference>
<evidence type="ECO:0000256" key="2">
    <source>
        <dbReference type="SAM" id="MobiDB-lite"/>
    </source>
</evidence>
<dbReference type="GO" id="GO:0003676">
    <property type="term" value="F:nucleic acid binding"/>
    <property type="evidence" value="ECO:0007669"/>
    <property type="project" value="InterPro"/>
</dbReference>
<keyword evidence="1" id="KW-0862">Zinc</keyword>
<sequence length="302" mass="33814">MDVDSPPLRDVANPHLKEVTNKPNNTQVPSVQCCYHLGSHTDLRRPFTGIDDFKFEDFRKEILVLFHIYGITEESDRINVILKNMSGGVQDYALAYIEPSFKPNLYAVLGSPAPLTNHDDLFRVLYELHGDPTDPRSAIYRHTCSQEGHNSVAKHTHQFQGIDSICDYCKAIRLAHICAHNQTPSDSLPGSSASYRVSNPYAQATPVQPPQPAPPINAAPLTPPMEYPSLDNISMQHFIKAIQASQGNTFNSYGSNTRRNNRHDQTRSFRSTRSSIRCYNCSGYGHIAVHCPSPPSSETRMY</sequence>
<keyword evidence="5" id="KW-1185">Reference proteome</keyword>
<evidence type="ECO:0000313" key="4">
    <source>
        <dbReference type="EMBL" id="GMM54323.1"/>
    </source>
</evidence>
<proteinExistence type="predicted"/>
<evidence type="ECO:0000256" key="1">
    <source>
        <dbReference type="PROSITE-ProRule" id="PRU00047"/>
    </source>
</evidence>
<organism evidence="4 5">
    <name type="scientific">Maudiozyma humilis</name>
    <name type="common">Sour dough yeast</name>
    <name type="synonym">Kazachstania humilis</name>
    <dbReference type="NCBI Taxonomy" id="51915"/>
    <lineage>
        <taxon>Eukaryota</taxon>
        <taxon>Fungi</taxon>
        <taxon>Dikarya</taxon>
        <taxon>Ascomycota</taxon>
        <taxon>Saccharomycotina</taxon>
        <taxon>Saccharomycetes</taxon>
        <taxon>Saccharomycetales</taxon>
        <taxon>Saccharomycetaceae</taxon>
        <taxon>Maudiozyma</taxon>
    </lineage>
</organism>
<dbReference type="Gene3D" id="4.10.60.10">
    <property type="entry name" value="Zinc finger, CCHC-type"/>
    <property type="match status" value="1"/>
</dbReference>
<dbReference type="Proteomes" id="UP001377567">
    <property type="component" value="Unassembled WGS sequence"/>
</dbReference>
<reference evidence="4 5" key="1">
    <citation type="journal article" date="2023" name="Elife">
        <title>Identification of key yeast species and microbe-microbe interactions impacting larval growth of Drosophila in the wild.</title>
        <authorList>
            <person name="Mure A."/>
            <person name="Sugiura Y."/>
            <person name="Maeda R."/>
            <person name="Honda K."/>
            <person name="Sakurai N."/>
            <person name="Takahashi Y."/>
            <person name="Watada M."/>
            <person name="Katoh T."/>
            <person name="Gotoh A."/>
            <person name="Gotoh Y."/>
            <person name="Taniguchi I."/>
            <person name="Nakamura K."/>
            <person name="Hayashi T."/>
            <person name="Katayama T."/>
            <person name="Uemura T."/>
            <person name="Hattori Y."/>
        </authorList>
    </citation>
    <scope>NUCLEOTIDE SEQUENCE [LARGE SCALE GENOMIC DNA]</scope>
    <source>
        <strain evidence="4 5">KH-74</strain>
    </source>
</reference>
<evidence type="ECO:0000259" key="3">
    <source>
        <dbReference type="PROSITE" id="PS50158"/>
    </source>
</evidence>
<protein>
    <recommendedName>
        <fullName evidence="3">CCHC-type domain-containing protein</fullName>
    </recommendedName>
</protein>
<evidence type="ECO:0000313" key="5">
    <source>
        <dbReference type="Proteomes" id="UP001377567"/>
    </source>
</evidence>
<dbReference type="PROSITE" id="PS50158">
    <property type="entry name" value="ZF_CCHC"/>
    <property type="match status" value="1"/>
</dbReference>
<gene>
    <name evidence="4" type="ORF">DAKH74_009390</name>
</gene>
<dbReference type="GO" id="GO:0008270">
    <property type="term" value="F:zinc ion binding"/>
    <property type="evidence" value="ECO:0007669"/>
    <property type="project" value="UniProtKB-KW"/>
</dbReference>
<feature type="domain" description="CCHC-type" evidence="3">
    <location>
        <begin position="277"/>
        <end position="293"/>
    </location>
</feature>
<dbReference type="InterPro" id="IPR001878">
    <property type="entry name" value="Znf_CCHC"/>
</dbReference>